<reference evidence="9 10" key="1">
    <citation type="submission" date="2024-09" db="EMBL/GenBank/DDBJ databases">
        <authorList>
            <person name="Sun Q."/>
            <person name="Mori K."/>
        </authorList>
    </citation>
    <scope>NUCLEOTIDE SEQUENCE [LARGE SCALE GENOMIC DNA]</scope>
    <source>
        <strain evidence="9 10">CCM 7904</strain>
    </source>
</reference>
<feature type="transmembrane region" description="Helical" evidence="7">
    <location>
        <begin position="12"/>
        <end position="31"/>
    </location>
</feature>
<keyword evidence="2 7" id="KW-0813">Transport</keyword>
<keyword evidence="4 7" id="KW-0812">Transmembrane</keyword>
<dbReference type="InterPro" id="IPR000515">
    <property type="entry name" value="MetI-like"/>
</dbReference>
<protein>
    <submittedName>
        <fullName evidence="9">ABC transporter permease</fullName>
    </submittedName>
</protein>
<dbReference type="InterPro" id="IPR045621">
    <property type="entry name" value="BPD_transp_1_N"/>
</dbReference>
<dbReference type="RefSeq" id="WP_265508174.1">
    <property type="nucleotide sequence ID" value="NZ_JAOTBE010000060.1"/>
</dbReference>
<name>A0ABV6CM70_9RHOB</name>
<evidence type="ECO:0000313" key="10">
    <source>
        <dbReference type="Proteomes" id="UP001589795"/>
    </source>
</evidence>
<evidence type="ECO:0000256" key="6">
    <source>
        <dbReference type="ARBA" id="ARBA00023136"/>
    </source>
</evidence>
<feature type="transmembrane region" description="Helical" evidence="7">
    <location>
        <begin position="289"/>
        <end position="315"/>
    </location>
</feature>
<evidence type="ECO:0000256" key="2">
    <source>
        <dbReference type="ARBA" id="ARBA00022448"/>
    </source>
</evidence>
<feature type="transmembrane region" description="Helical" evidence="7">
    <location>
        <begin position="186"/>
        <end position="208"/>
    </location>
</feature>
<feature type="transmembrane region" description="Helical" evidence="7">
    <location>
        <begin position="244"/>
        <end position="269"/>
    </location>
</feature>
<feature type="transmembrane region" description="Helical" evidence="7">
    <location>
        <begin position="101"/>
        <end position="123"/>
    </location>
</feature>
<sequence>MNPVYFARRVGHAVLVVFIVSLIAFQLGEVIGDPVTAILGLDAPASAREALREQMGLDQPWPVRYLAFIGDALQGEFGMSYRAQRPVADIIVERIPATVELAISALILSLWIGIPLGVVAAIWRESCWASALMTGSVVGVSLPTFVVGIMLIFVFSVQLGMLPSFGRGQTVAIGAWQTGLLTASGLAALIMPAISLAISQVALVARLVRAEMLEVLRMDYIRFARARGIRDRVVHFRHALRNTLLPIITVSGIQIGYLIAFAVVVEQVFQWPGLGTMFLAALTESDIPVITAFLMLIACLFAGINLIVDMLYALADPRVRLAEG</sequence>
<feature type="transmembrane region" description="Helical" evidence="7">
    <location>
        <begin position="135"/>
        <end position="157"/>
    </location>
</feature>
<keyword evidence="5 7" id="KW-1133">Transmembrane helix</keyword>
<accession>A0ABV6CM70</accession>
<dbReference type="InterPro" id="IPR035906">
    <property type="entry name" value="MetI-like_sf"/>
</dbReference>
<evidence type="ECO:0000256" key="5">
    <source>
        <dbReference type="ARBA" id="ARBA00022989"/>
    </source>
</evidence>
<evidence type="ECO:0000313" key="9">
    <source>
        <dbReference type="EMBL" id="MFC0201854.1"/>
    </source>
</evidence>
<dbReference type="PANTHER" id="PTHR43163:SF2">
    <property type="entry name" value="ABC TRANSPORTER PERMEASE PROTEIN"/>
    <property type="match status" value="1"/>
</dbReference>
<dbReference type="Pfam" id="PF00528">
    <property type="entry name" value="BPD_transp_1"/>
    <property type="match status" value="1"/>
</dbReference>
<keyword evidence="10" id="KW-1185">Reference proteome</keyword>
<dbReference type="Pfam" id="PF19300">
    <property type="entry name" value="BPD_transp_1_N"/>
    <property type="match status" value="1"/>
</dbReference>
<keyword evidence="6 7" id="KW-0472">Membrane</keyword>
<gene>
    <name evidence="9" type="ORF">ACFFIZ_16450</name>
</gene>
<dbReference type="PANTHER" id="PTHR43163">
    <property type="entry name" value="DIPEPTIDE TRANSPORT SYSTEM PERMEASE PROTEIN DPPB-RELATED"/>
    <property type="match status" value="1"/>
</dbReference>
<comment type="caution">
    <text evidence="9">The sequence shown here is derived from an EMBL/GenBank/DDBJ whole genome shotgun (WGS) entry which is preliminary data.</text>
</comment>
<dbReference type="Proteomes" id="UP001589795">
    <property type="component" value="Unassembled WGS sequence"/>
</dbReference>
<dbReference type="CDD" id="cd06261">
    <property type="entry name" value="TM_PBP2"/>
    <property type="match status" value="1"/>
</dbReference>
<comment type="similarity">
    <text evidence="7">Belongs to the binding-protein-dependent transport system permease family.</text>
</comment>
<evidence type="ECO:0000256" key="1">
    <source>
        <dbReference type="ARBA" id="ARBA00004651"/>
    </source>
</evidence>
<dbReference type="PROSITE" id="PS50928">
    <property type="entry name" value="ABC_TM1"/>
    <property type="match status" value="1"/>
</dbReference>
<evidence type="ECO:0000259" key="8">
    <source>
        <dbReference type="PROSITE" id="PS50928"/>
    </source>
</evidence>
<dbReference type="SUPFAM" id="SSF161098">
    <property type="entry name" value="MetI-like"/>
    <property type="match status" value="1"/>
</dbReference>
<evidence type="ECO:0000256" key="7">
    <source>
        <dbReference type="RuleBase" id="RU363032"/>
    </source>
</evidence>
<keyword evidence="3" id="KW-1003">Cell membrane</keyword>
<evidence type="ECO:0000256" key="3">
    <source>
        <dbReference type="ARBA" id="ARBA00022475"/>
    </source>
</evidence>
<feature type="domain" description="ABC transmembrane type-1" evidence="8">
    <location>
        <begin position="95"/>
        <end position="312"/>
    </location>
</feature>
<organism evidence="9 10">
    <name type="scientific">Paracoccus rhizosphaerae</name>
    <dbReference type="NCBI Taxonomy" id="1133347"/>
    <lineage>
        <taxon>Bacteria</taxon>
        <taxon>Pseudomonadati</taxon>
        <taxon>Pseudomonadota</taxon>
        <taxon>Alphaproteobacteria</taxon>
        <taxon>Rhodobacterales</taxon>
        <taxon>Paracoccaceae</taxon>
        <taxon>Paracoccus</taxon>
    </lineage>
</organism>
<proteinExistence type="inferred from homology"/>
<dbReference type="EMBL" id="JBHLWQ010000151">
    <property type="protein sequence ID" value="MFC0201854.1"/>
    <property type="molecule type" value="Genomic_DNA"/>
</dbReference>
<comment type="subcellular location">
    <subcellularLocation>
        <location evidence="1 7">Cell membrane</location>
        <topology evidence="1 7">Multi-pass membrane protein</topology>
    </subcellularLocation>
</comment>
<dbReference type="Gene3D" id="1.10.3720.10">
    <property type="entry name" value="MetI-like"/>
    <property type="match status" value="1"/>
</dbReference>
<evidence type="ECO:0000256" key="4">
    <source>
        <dbReference type="ARBA" id="ARBA00022692"/>
    </source>
</evidence>